<feature type="transmembrane region" description="Helical" evidence="1">
    <location>
        <begin position="20"/>
        <end position="40"/>
    </location>
</feature>
<sequence length="148" mass="16289">MRQFRSLTDSIASVAYFYRVAKFLYLPCLIATRSCIFFSGQYPRHGHRSRRVPHMVLFCIVAASFTKKVCCMRVSCWVGYGLLASMVLGAAAIAAPTRHPGFTCPRPDDSDILAAAPCADPAMAKAELDIEKVFHAHLGQAGSHIRQV</sequence>
<keyword evidence="1" id="KW-0812">Transmembrane</keyword>
<proteinExistence type="predicted"/>
<evidence type="ECO:0000313" key="2">
    <source>
        <dbReference type="EMBL" id="KPH86785.1"/>
    </source>
</evidence>
<evidence type="ECO:0000256" key="1">
    <source>
        <dbReference type="SAM" id="Phobius"/>
    </source>
</evidence>
<feature type="transmembrane region" description="Helical" evidence="1">
    <location>
        <begin position="77"/>
        <end position="95"/>
    </location>
</feature>
<keyword evidence="1" id="KW-0472">Membrane</keyword>
<name>A0A0N1FBE2_9PROT</name>
<organism evidence="2 3">
    <name type="scientific">Komagataeibacter intermedius AF2</name>
    <dbReference type="NCBI Taxonomy" id="1458464"/>
    <lineage>
        <taxon>Bacteria</taxon>
        <taxon>Pseudomonadati</taxon>
        <taxon>Pseudomonadota</taxon>
        <taxon>Alphaproteobacteria</taxon>
        <taxon>Acetobacterales</taxon>
        <taxon>Acetobacteraceae</taxon>
        <taxon>Komagataeibacter</taxon>
    </lineage>
</organism>
<accession>A0A0N1FBE2</accession>
<dbReference type="AlphaFoldDB" id="A0A0N1FBE2"/>
<reference evidence="2 3" key="1">
    <citation type="submission" date="2015-07" db="EMBL/GenBank/DDBJ databases">
        <title>Draft Genome Sequence of Komagataeibacter intermedius Strain AF2, Isolated from Kombucha Tea.</title>
        <authorList>
            <person name="Santos R.A."/>
            <person name="Berretta A.A."/>
            <person name="Barud H.S."/>
            <person name="Ribeiro S.J."/>
            <person name="Gonzalez-Garcia L.N."/>
            <person name="Zucchi T.D."/>
            <person name="Goldman G.H."/>
            <person name="Riano-Pachon D.M."/>
        </authorList>
    </citation>
    <scope>NUCLEOTIDE SEQUENCE [LARGE SCALE GENOMIC DNA]</scope>
    <source>
        <strain evidence="2 3">AF2</strain>
    </source>
</reference>
<gene>
    <name evidence="2" type="ORF">GLUCOINTEAF2_0200704</name>
</gene>
<keyword evidence="1" id="KW-1133">Transmembrane helix</keyword>
<evidence type="ECO:0000313" key="3">
    <source>
        <dbReference type="Proteomes" id="UP000031553"/>
    </source>
</evidence>
<comment type="caution">
    <text evidence="2">The sequence shown here is derived from an EMBL/GenBank/DDBJ whole genome shotgun (WGS) entry which is preliminary data.</text>
</comment>
<dbReference type="Proteomes" id="UP000031553">
    <property type="component" value="Unassembled WGS sequence"/>
</dbReference>
<dbReference type="EMBL" id="JUFX02000192">
    <property type="protein sequence ID" value="KPH86785.1"/>
    <property type="molecule type" value="Genomic_DNA"/>
</dbReference>
<protein>
    <submittedName>
        <fullName evidence="2">Uncharacterized protein</fullName>
    </submittedName>
</protein>